<reference evidence="9 10" key="1">
    <citation type="journal article" date="2020" name="Microbiol. Resour. Announc.">
        <title>Draft Genome Sequence of a Cladosporium Species Isolated from the Mesophotic Ascidian Didemnum maculosum.</title>
        <authorList>
            <person name="Gioti A."/>
            <person name="Siaperas R."/>
            <person name="Nikolaivits E."/>
            <person name="Le Goff G."/>
            <person name="Ouazzani J."/>
            <person name="Kotoulas G."/>
            <person name="Topakas E."/>
        </authorList>
    </citation>
    <scope>NUCLEOTIDE SEQUENCE [LARGE SCALE GENOMIC DNA]</scope>
    <source>
        <strain evidence="9 10">TM138-S3</strain>
    </source>
</reference>
<feature type="transmembrane region" description="Helical" evidence="7">
    <location>
        <begin position="39"/>
        <end position="62"/>
    </location>
</feature>
<feature type="compositionally biased region" description="Basic and acidic residues" evidence="6">
    <location>
        <begin position="422"/>
        <end position="431"/>
    </location>
</feature>
<dbReference type="PANTHER" id="PTHR33048">
    <property type="entry name" value="PTH11-LIKE INTEGRAL MEMBRANE PROTEIN (AFU_ORTHOLOGUE AFUA_5G11245)"/>
    <property type="match status" value="1"/>
</dbReference>
<accession>A0AB34KK51</accession>
<feature type="compositionally biased region" description="Basic and acidic residues" evidence="6">
    <location>
        <begin position="358"/>
        <end position="373"/>
    </location>
</feature>
<comment type="caution">
    <text evidence="9">The sequence shown here is derived from an EMBL/GenBank/DDBJ whole genome shotgun (WGS) entry which is preliminary data.</text>
</comment>
<gene>
    <name evidence="9" type="ORF">WHR41_07525</name>
</gene>
<dbReference type="InterPro" id="IPR049326">
    <property type="entry name" value="Rhodopsin_dom_fungi"/>
</dbReference>
<dbReference type="EMBL" id="JAAQHG020000032">
    <property type="protein sequence ID" value="KAL1583683.1"/>
    <property type="molecule type" value="Genomic_DNA"/>
</dbReference>
<feature type="transmembrane region" description="Helical" evidence="7">
    <location>
        <begin position="206"/>
        <end position="226"/>
    </location>
</feature>
<dbReference type="Pfam" id="PF20684">
    <property type="entry name" value="Fung_rhodopsin"/>
    <property type="match status" value="1"/>
</dbReference>
<feature type="transmembrane region" description="Helical" evidence="7">
    <location>
        <begin position="114"/>
        <end position="140"/>
    </location>
</feature>
<organism evidence="9 10">
    <name type="scientific">Cladosporium halotolerans</name>
    <dbReference type="NCBI Taxonomy" id="1052096"/>
    <lineage>
        <taxon>Eukaryota</taxon>
        <taxon>Fungi</taxon>
        <taxon>Dikarya</taxon>
        <taxon>Ascomycota</taxon>
        <taxon>Pezizomycotina</taxon>
        <taxon>Dothideomycetes</taxon>
        <taxon>Dothideomycetidae</taxon>
        <taxon>Cladosporiales</taxon>
        <taxon>Cladosporiaceae</taxon>
        <taxon>Cladosporium</taxon>
    </lineage>
</organism>
<evidence type="ECO:0000256" key="6">
    <source>
        <dbReference type="SAM" id="MobiDB-lite"/>
    </source>
</evidence>
<evidence type="ECO:0000256" key="2">
    <source>
        <dbReference type="ARBA" id="ARBA00022692"/>
    </source>
</evidence>
<evidence type="ECO:0000256" key="1">
    <source>
        <dbReference type="ARBA" id="ARBA00004141"/>
    </source>
</evidence>
<feature type="transmembrane region" description="Helical" evidence="7">
    <location>
        <begin position="276"/>
        <end position="297"/>
    </location>
</feature>
<evidence type="ECO:0000256" key="3">
    <source>
        <dbReference type="ARBA" id="ARBA00022989"/>
    </source>
</evidence>
<dbReference type="AlphaFoldDB" id="A0AB34KK51"/>
<evidence type="ECO:0000313" key="9">
    <source>
        <dbReference type="EMBL" id="KAL1583683.1"/>
    </source>
</evidence>
<feature type="transmembrane region" description="Helical" evidence="7">
    <location>
        <begin position="74"/>
        <end position="94"/>
    </location>
</feature>
<comment type="subcellular location">
    <subcellularLocation>
        <location evidence="1">Membrane</location>
        <topology evidence="1">Multi-pass membrane protein</topology>
    </subcellularLocation>
</comment>
<evidence type="ECO:0000256" key="5">
    <source>
        <dbReference type="ARBA" id="ARBA00038359"/>
    </source>
</evidence>
<feature type="domain" description="Rhodopsin" evidence="8">
    <location>
        <begin position="56"/>
        <end position="302"/>
    </location>
</feature>
<comment type="similarity">
    <text evidence="5">Belongs to the SAT4 family.</text>
</comment>
<dbReference type="RefSeq" id="XP_069226790.1">
    <property type="nucleotide sequence ID" value="XM_069376129.1"/>
</dbReference>
<feature type="compositionally biased region" description="Basic and acidic residues" evidence="6">
    <location>
        <begin position="401"/>
        <end position="412"/>
    </location>
</feature>
<feature type="region of interest" description="Disordered" evidence="6">
    <location>
        <begin position="342"/>
        <end position="431"/>
    </location>
</feature>
<keyword evidence="10" id="KW-1185">Reference proteome</keyword>
<sequence length="431" mass="48898">MSKQLLGKEAIGNVIVPPPETLIAWQTDAYPHGITRTWMPAYCIPLLVFSTILLAIRLTLRLRQRGGGFGLDDALLLPSWMLLVAFTGVVCWSSENGTLSRHMWDVNPLDYPTVALSAWLGQFIFLIGTCLVRISVLLFYRRMVKGTFKRRWKWSVWVAIGFTVAWTLGFCIMLLATCTPVEASWKVFDPTYTEDWTCADTRPSNTAAGVLAVVSDCYSLFLPWSMIWPLDMPKRQKFALNIIFSFGIIVIVAAGFRTAHSIKLGTDTDSTWVGFWVYFWTALEWNLAIICNCLPSLRAFFRAYLKDTVDKALNSLSSRSKYRDTNKSTLASQQNIELQHTITIETEKPYHHRRPSTKAKESDSDTESTERLDPVPPIPRAHARDSQQTFLDMQESPPEFSDSHAPWDRSRSNVDIIVTGPEEARKPYGQV</sequence>
<proteinExistence type="inferred from homology"/>
<protein>
    <recommendedName>
        <fullName evidence="8">Rhodopsin domain-containing protein</fullName>
    </recommendedName>
</protein>
<evidence type="ECO:0000259" key="8">
    <source>
        <dbReference type="Pfam" id="PF20684"/>
    </source>
</evidence>
<dbReference type="InterPro" id="IPR052337">
    <property type="entry name" value="SAT4-like"/>
</dbReference>
<dbReference type="PANTHER" id="PTHR33048:SF129">
    <property type="entry name" value="INTEGRAL MEMBRANE PROTEIN-RELATED"/>
    <property type="match status" value="1"/>
</dbReference>
<keyword evidence="3 7" id="KW-1133">Transmembrane helix</keyword>
<evidence type="ECO:0000256" key="4">
    <source>
        <dbReference type="ARBA" id="ARBA00023136"/>
    </source>
</evidence>
<name>A0AB34KK51_9PEZI</name>
<keyword evidence="2 7" id="KW-0812">Transmembrane</keyword>
<dbReference type="Proteomes" id="UP000803884">
    <property type="component" value="Unassembled WGS sequence"/>
</dbReference>
<evidence type="ECO:0000313" key="10">
    <source>
        <dbReference type="Proteomes" id="UP000803884"/>
    </source>
</evidence>
<dbReference type="GO" id="GO:0016020">
    <property type="term" value="C:membrane"/>
    <property type="evidence" value="ECO:0007669"/>
    <property type="project" value="UniProtKB-SubCell"/>
</dbReference>
<dbReference type="GeneID" id="96008967"/>
<feature type="transmembrane region" description="Helical" evidence="7">
    <location>
        <begin position="238"/>
        <end position="256"/>
    </location>
</feature>
<feature type="transmembrane region" description="Helical" evidence="7">
    <location>
        <begin position="152"/>
        <end position="176"/>
    </location>
</feature>
<evidence type="ECO:0000256" key="7">
    <source>
        <dbReference type="SAM" id="Phobius"/>
    </source>
</evidence>
<keyword evidence="4 7" id="KW-0472">Membrane</keyword>